<dbReference type="EMBL" id="UZAU01000655">
    <property type="status" value="NOT_ANNOTATED_CDS"/>
    <property type="molecule type" value="Genomic_DNA"/>
</dbReference>
<dbReference type="Gramene" id="novel_model_6326_5bd9a17a">
    <property type="protein sequence ID" value="cds.novel_model_6326_5bd9a17a"/>
    <property type="gene ID" value="novel_gene_3305_5bd9a17a"/>
</dbReference>
<keyword evidence="5" id="KW-0793">Thylakoid</keyword>
<evidence type="ECO:0000256" key="5">
    <source>
        <dbReference type="ARBA" id="ARBA00023078"/>
    </source>
</evidence>
<keyword evidence="9" id="KW-1185">Reference proteome</keyword>
<dbReference type="InterPro" id="IPR023222">
    <property type="entry name" value="PsbQ-like_dom_sf"/>
</dbReference>
<comment type="similarity">
    <text evidence="7">Belongs to the PsbQ family.</text>
</comment>
<keyword evidence="6" id="KW-0472">Membrane</keyword>
<dbReference type="Gene3D" id="1.20.120.290">
    <property type="entry name" value="Oxygen-evolving enhancer protein 3 (PsbQ), four-helix up-down bundle"/>
    <property type="match status" value="1"/>
</dbReference>
<dbReference type="InterPro" id="IPR054099">
    <property type="entry name" value="PSII_PsbQ_pln"/>
</dbReference>
<dbReference type="Proteomes" id="UP000596661">
    <property type="component" value="Chromosome 7"/>
</dbReference>
<accession>A0A803R8E6</accession>
<evidence type="ECO:0000256" key="1">
    <source>
        <dbReference type="ARBA" id="ARBA00004334"/>
    </source>
</evidence>
<dbReference type="GO" id="GO:0009535">
    <property type="term" value="C:chloroplast thylakoid membrane"/>
    <property type="evidence" value="ECO:0007669"/>
    <property type="project" value="UniProtKB-SubCell"/>
</dbReference>
<dbReference type="FunFam" id="1.20.120.290:FF:000003">
    <property type="entry name" value="Photosynthetic NDH subunit of lumenal location 3, chloroplastic"/>
    <property type="match status" value="1"/>
</dbReference>
<proteinExistence type="inferred from homology"/>
<sequence>MARLANLNGVFETLSRIQIRLASLERAKKGVEIVGFLGKKKDDCEEQHSMQTTRRVALGLASIAVVGKTCNAVSFAEDNGFWIDGRIPLPSVNNNKIENENTGTRSFLKKRIFIADIGLKGRMYRLRKYAFDLLAMEDLIGKDTLNYVQKFIKIKSTFMYYDFDKVITAAPVDDKQPLLDLANRLFDNVEKLDAAVKQRNILQTEATYKDTKAILQEVMTRMA</sequence>
<evidence type="ECO:0000256" key="4">
    <source>
        <dbReference type="ARBA" id="ARBA00022946"/>
    </source>
</evidence>
<dbReference type="OMA" id="QSCYQET"/>
<protein>
    <submittedName>
        <fullName evidence="8">Uncharacterized protein</fullName>
    </submittedName>
</protein>
<dbReference type="SUPFAM" id="SSF101112">
    <property type="entry name" value="Oxygen-evolving enhancer protein 3"/>
    <property type="match status" value="1"/>
</dbReference>
<evidence type="ECO:0000313" key="9">
    <source>
        <dbReference type="Proteomes" id="UP000596661"/>
    </source>
</evidence>
<dbReference type="GO" id="GO:0009055">
    <property type="term" value="F:electron transfer activity"/>
    <property type="evidence" value="ECO:0007669"/>
    <property type="project" value="EnsemblPlants"/>
</dbReference>
<dbReference type="GO" id="GO:0009654">
    <property type="term" value="C:photosystem II oxygen evolving complex"/>
    <property type="evidence" value="ECO:0007669"/>
    <property type="project" value="InterPro"/>
</dbReference>
<dbReference type="GO" id="GO:0009344">
    <property type="term" value="C:nitrite reductase complex [NAD(P)H]"/>
    <property type="evidence" value="ECO:0007669"/>
    <property type="project" value="EnsemblPlants"/>
</dbReference>
<keyword evidence="2" id="KW-0150">Chloroplast</keyword>
<keyword evidence="4" id="KW-0809">Transit peptide</keyword>
<dbReference type="GO" id="GO:0009767">
    <property type="term" value="P:photosynthetic electron transport chain"/>
    <property type="evidence" value="ECO:0007669"/>
    <property type="project" value="EnsemblPlants"/>
</dbReference>
<organism evidence="8 9">
    <name type="scientific">Cannabis sativa</name>
    <name type="common">Hemp</name>
    <name type="synonym">Marijuana</name>
    <dbReference type="NCBI Taxonomy" id="3483"/>
    <lineage>
        <taxon>Eukaryota</taxon>
        <taxon>Viridiplantae</taxon>
        <taxon>Streptophyta</taxon>
        <taxon>Embryophyta</taxon>
        <taxon>Tracheophyta</taxon>
        <taxon>Spermatophyta</taxon>
        <taxon>Magnoliopsida</taxon>
        <taxon>eudicotyledons</taxon>
        <taxon>Gunneridae</taxon>
        <taxon>Pentapetalae</taxon>
        <taxon>rosids</taxon>
        <taxon>fabids</taxon>
        <taxon>Rosales</taxon>
        <taxon>Cannabaceae</taxon>
        <taxon>Cannabis</taxon>
    </lineage>
</organism>
<evidence type="ECO:0000256" key="3">
    <source>
        <dbReference type="ARBA" id="ARBA00022640"/>
    </source>
</evidence>
<evidence type="ECO:0000256" key="2">
    <source>
        <dbReference type="ARBA" id="ARBA00022528"/>
    </source>
</evidence>
<dbReference type="Pfam" id="PF05757">
    <property type="entry name" value="PsbQ"/>
    <property type="match status" value="1"/>
</dbReference>
<keyword evidence="3" id="KW-0934">Plastid</keyword>
<dbReference type="EnsemblPlants" id="novel_model_6326_5bd9a17a">
    <property type="protein sequence ID" value="cds.novel_model_6326_5bd9a17a"/>
    <property type="gene ID" value="novel_gene_3305_5bd9a17a"/>
</dbReference>
<reference evidence="8" key="2">
    <citation type="submission" date="2021-03" db="UniProtKB">
        <authorList>
            <consortium name="EnsemblPlants"/>
        </authorList>
    </citation>
    <scope>IDENTIFICATION</scope>
</reference>
<evidence type="ECO:0000256" key="7">
    <source>
        <dbReference type="ARBA" id="ARBA00035649"/>
    </source>
</evidence>
<dbReference type="GO" id="GO:0005509">
    <property type="term" value="F:calcium ion binding"/>
    <property type="evidence" value="ECO:0007669"/>
    <property type="project" value="InterPro"/>
</dbReference>
<comment type="subcellular location">
    <subcellularLocation>
        <location evidence="1">Plastid</location>
        <location evidence="1">Chloroplast thylakoid membrane</location>
    </subcellularLocation>
</comment>
<dbReference type="InterPro" id="IPR008797">
    <property type="entry name" value="PSII_PsbQ"/>
</dbReference>
<dbReference type="AlphaFoldDB" id="A0A803R8E6"/>
<dbReference type="PANTHER" id="PTHR33399">
    <property type="entry name" value="OXYGEN-EVOLVING ENHANCER PROTEIN 3-1, CHLOROPLASTIC"/>
    <property type="match status" value="1"/>
</dbReference>
<dbReference type="GO" id="GO:0019898">
    <property type="term" value="C:extrinsic component of membrane"/>
    <property type="evidence" value="ECO:0007669"/>
    <property type="project" value="InterPro"/>
</dbReference>
<name>A0A803R8E6_CANSA</name>
<evidence type="ECO:0000313" key="8">
    <source>
        <dbReference type="EnsemblPlants" id="cds.novel_model_6326_5bd9a17a"/>
    </source>
</evidence>
<dbReference type="PANTHER" id="PTHR33399:SF2">
    <property type="entry name" value="PHOTOSYNTHETIC NDH SUBUNIT OF LUMENAL LOCATION 3, CHLOROPLASTIC"/>
    <property type="match status" value="1"/>
</dbReference>
<evidence type="ECO:0000256" key="6">
    <source>
        <dbReference type="ARBA" id="ARBA00023136"/>
    </source>
</evidence>
<reference evidence="8" key="1">
    <citation type="submission" date="2018-11" db="EMBL/GenBank/DDBJ databases">
        <authorList>
            <person name="Grassa J C."/>
        </authorList>
    </citation>
    <scope>NUCLEOTIDE SEQUENCE [LARGE SCALE GENOMIC DNA]</scope>
</reference>